<keyword evidence="3" id="KW-0689">Ribosomal protein</keyword>
<comment type="caution">
    <text evidence="3">The sequence shown here is derived from an EMBL/GenBank/DDBJ whole genome shotgun (WGS) entry which is preliminary data.</text>
</comment>
<keyword evidence="3" id="KW-0687">Ribonucleoprotein</keyword>
<evidence type="ECO:0000313" key="4">
    <source>
        <dbReference type="Proteomes" id="UP000568050"/>
    </source>
</evidence>
<dbReference type="PROSITE" id="PS51186">
    <property type="entry name" value="GNAT"/>
    <property type="match status" value="1"/>
</dbReference>
<dbReference type="Proteomes" id="UP000568050">
    <property type="component" value="Unassembled WGS sequence"/>
</dbReference>
<dbReference type="Pfam" id="PF00583">
    <property type="entry name" value="Acetyltransf_1"/>
    <property type="match status" value="1"/>
</dbReference>
<proteinExistence type="predicted"/>
<dbReference type="SUPFAM" id="SSF55729">
    <property type="entry name" value="Acyl-CoA N-acyltransferases (Nat)"/>
    <property type="match status" value="1"/>
</dbReference>
<dbReference type="InterPro" id="IPR050769">
    <property type="entry name" value="NAT_camello-type"/>
</dbReference>
<dbReference type="PANTHER" id="PTHR13947:SF37">
    <property type="entry name" value="LD18367P"/>
    <property type="match status" value="1"/>
</dbReference>
<accession>A0A839QVB2</accession>
<evidence type="ECO:0000259" key="2">
    <source>
        <dbReference type="PROSITE" id="PS51186"/>
    </source>
</evidence>
<keyword evidence="1" id="KW-0808">Transferase</keyword>
<dbReference type="RefSeq" id="WP_183374988.1">
    <property type="nucleotide sequence ID" value="NZ_CBCSFZ010000004.1"/>
</dbReference>
<sequence length="152" mass="15733">MLISPVTIAPLSIDTLLPFAAAHPDWAEAAPYWILLQDAGRSRVLVAHDPGPVGMVEIVTAGAVPLLRHLEVLAAHQGRGIGTQLLAAAEAAIAAEAELAAAGAIRLQVAADNLSAAALYQRCGYVDTGRRTAAEGEQQLILEKPSAHPAVP</sequence>
<gene>
    <name evidence="3" type="ORF">FHX50_000968</name>
</gene>
<dbReference type="PANTHER" id="PTHR13947">
    <property type="entry name" value="GNAT FAMILY N-ACETYLTRANSFERASE"/>
    <property type="match status" value="1"/>
</dbReference>
<dbReference type="AlphaFoldDB" id="A0A839QVB2"/>
<dbReference type="Gene3D" id="3.40.630.30">
    <property type="match status" value="1"/>
</dbReference>
<feature type="domain" description="N-acetyltransferase" evidence="2">
    <location>
        <begin position="6"/>
        <end position="147"/>
    </location>
</feature>
<keyword evidence="4" id="KW-1185">Reference proteome</keyword>
<evidence type="ECO:0000313" key="3">
    <source>
        <dbReference type="EMBL" id="MBB3022720.1"/>
    </source>
</evidence>
<dbReference type="EMBL" id="JACHWP010000001">
    <property type="protein sequence ID" value="MBB3022720.1"/>
    <property type="molecule type" value="Genomic_DNA"/>
</dbReference>
<dbReference type="InterPro" id="IPR000182">
    <property type="entry name" value="GNAT_dom"/>
</dbReference>
<dbReference type="GO" id="GO:0008080">
    <property type="term" value="F:N-acetyltransferase activity"/>
    <property type="evidence" value="ECO:0007669"/>
    <property type="project" value="InterPro"/>
</dbReference>
<protein>
    <submittedName>
        <fullName evidence="3">Ribosomal protein S18 acetylase RimI-like enzyme</fullName>
    </submittedName>
</protein>
<reference evidence="3 4" key="1">
    <citation type="submission" date="2020-08" db="EMBL/GenBank/DDBJ databases">
        <title>Sequencing the genomes of 1000 actinobacteria strains.</title>
        <authorList>
            <person name="Klenk H.-P."/>
        </authorList>
    </citation>
    <scope>NUCLEOTIDE SEQUENCE [LARGE SCALE GENOMIC DNA]</scope>
    <source>
        <strain evidence="3 4">DSM 23040</strain>
    </source>
</reference>
<name>A0A839QVB2_9MICO</name>
<dbReference type="GO" id="GO:0005840">
    <property type="term" value="C:ribosome"/>
    <property type="evidence" value="ECO:0007669"/>
    <property type="project" value="UniProtKB-KW"/>
</dbReference>
<dbReference type="InterPro" id="IPR016181">
    <property type="entry name" value="Acyl_CoA_acyltransferase"/>
</dbReference>
<organism evidence="3 4">
    <name type="scientific">Helcobacillus massiliensis</name>
    <dbReference type="NCBI Taxonomy" id="521392"/>
    <lineage>
        <taxon>Bacteria</taxon>
        <taxon>Bacillati</taxon>
        <taxon>Actinomycetota</taxon>
        <taxon>Actinomycetes</taxon>
        <taxon>Micrococcales</taxon>
        <taxon>Dermabacteraceae</taxon>
        <taxon>Helcobacillus</taxon>
    </lineage>
</organism>
<evidence type="ECO:0000256" key="1">
    <source>
        <dbReference type="ARBA" id="ARBA00022679"/>
    </source>
</evidence>